<keyword evidence="6 10" id="KW-0133">Cell shape</keyword>
<dbReference type="EMBL" id="PVXQ01000011">
    <property type="protein sequence ID" value="PRR82925.1"/>
    <property type="molecule type" value="Genomic_DNA"/>
</dbReference>
<dbReference type="GO" id="GO:0051301">
    <property type="term" value="P:cell division"/>
    <property type="evidence" value="ECO:0007669"/>
    <property type="project" value="UniProtKB-KW"/>
</dbReference>
<keyword evidence="3 10" id="KW-0132">Cell division</keyword>
<dbReference type="Pfam" id="PF02875">
    <property type="entry name" value="Mur_ligase_C"/>
    <property type="match status" value="1"/>
</dbReference>
<dbReference type="HAMAP" id="MF_02019">
    <property type="entry name" value="MurF"/>
    <property type="match status" value="1"/>
</dbReference>
<comment type="function">
    <text evidence="10 11">Involved in cell wall formation. Catalyzes the final step in the synthesis of UDP-N-acetylmuramoyl-pentapeptide, the precursor of murein.</text>
</comment>
<evidence type="ECO:0000256" key="6">
    <source>
        <dbReference type="ARBA" id="ARBA00022960"/>
    </source>
</evidence>
<dbReference type="GO" id="GO:0005737">
    <property type="term" value="C:cytoplasm"/>
    <property type="evidence" value="ECO:0007669"/>
    <property type="project" value="UniProtKB-SubCell"/>
</dbReference>
<feature type="domain" description="Mur ligase central" evidence="14">
    <location>
        <begin position="130"/>
        <end position="315"/>
    </location>
</feature>
<feature type="binding site" evidence="10">
    <location>
        <begin position="132"/>
        <end position="138"/>
    </location>
    <ligand>
        <name>ATP</name>
        <dbReference type="ChEBI" id="CHEBI:30616"/>
    </ligand>
</feature>
<evidence type="ECO:0000256" key="9">
    <source>
        <dbReference type="ARBA" id="ARBA00023316"/>
    </source>
</evidence>
<protein>
    <recommendedName>
        <fullName evidence="10 11">UDP-N-acetylmuramoyl-tripeptide--D-alanyl-D-alanine ligase</fullName>
        <ecNumber evidence="10 11">6.3.2.10</ecNumber>
    </recommendedName>
    <alternativeName>
        <fullName evidence="10">D-alanyl-D-alanine-adding enzyme</fullName>
    </alternativeName>
</protein>
<dbReference type="Proteomes" id="UP000239471">
    <property type="component" value="Unassembled WGS sequence"/>
</dbReference>
<evidence type="ECO:0000259" key="12">
    <source>
        <dbReference type="Pfam" id="PF01225"/>
    </source>
</evidence>
<comment type="subcellular location">
    <subcellularLocation>
        <location evidence="10 11">Cytoplasm</location>
    </subcellularLocation>
</comment>
<evidence type="ECO:0000256" key="10">
    <source>
        <dbReference type="HAMAP-Rule" id="MF_02019"/>
    </source>
</evidence>
<keyword evidence="9 10" id="KW-0961">Cell wall biogenesis/degradation</keyword>
<evidence type="ECO:0000256" key="11">
    <source>
        <dbReference type="RuleBase" id="RU004136"/>
    </source>
</evidence>
<organism evidence="15 16">
    <name type="scientific">Clostridium vincentii</name>
    <dbReference type="NCBI Taxonomy" id="52704"/>
    <lineage>
        <taxon>Bacteria</taxon>
        <taxon>Bacillati</taxon>
        <taxon>Bacillota</taxon>
        <taxon>Clostridia</taxon>
        <taxon>Eubacteriales</taxon>
        <taxon>Clostridiaceae</taxon>
        <taxon>Clostridium</taxon>
    </lineage>
</organism>
<evidence type="ECO:0000256" key="5">
    <source>
        <dbReference type="ARBA" id="ARBA00022840"/>
    </source>
</evidence>
<evidence type="ECO:0000256" key="1">
    <source>
        <dbReference type="ARBA" id="ARBA00022490"/>
    </source>
</evidence>
<keyword evidence="1 10" id="KW-0963">Cytoplasm</keyword>
<dbReference type="GO" id="GO:0009252">
    <property type="term" value="P:peptidoglycan biosynthetic process"/>
    <property type="evidence" value="ECO:0007669"/>
    <property type="project" value="UniProtKB-UniRule"/>
</dbReference>
<feature type="domain" description="Mur ligase C-terminal" evidence="13">
    <location>
        <begin position="337"/>
        <end position="456"/>
    </location>
</feature>
<keyword evidence="5 10" id="KW-0067">ATP-binding</keyword>
<evidence type="ECO:0000259" key="13">
    <source>
        <dbReference type="Pfam" id="PF02875"/>
    </source>
</evidence>
<dbReference type="PANTHER" id="PTHR43024:SF1">
    <property type="entry name" value="UDP-N-ACETYLMURAMOYL-TRIPEPTIDE--D-ALANYL-D-ALANINE LIGASE"/>
    <property type="match status" value="1"/>
</dbReference>
<dbReference type="GO" id="GO:0071555">
    <property type="term" value="P:cell wall organization"/>
    <property type="evidence" value="ECO:0007669"/>
    <property type="project" value="UniProtKB-KW"/>
</dbReference>
<name>A0A2T0BGA5_9CLOT</name>
<dbReference type="Pfam" id="PF01225">
    <property type="entry name" value="Mur_ligase"/>
    <property type="match status" value="1"/>
</dbReference>
<dbReference type="InterPro" id="IPR035911">
    <property type="entry name" value="MurE/MurF_N"/>
</dbReference>
<dbReference type="GO" id="GO:0008766">
    <property type="term" value="F:UDP-N-acetylmuramoylalanyl-D-glutamyl-2,6-diaminopimelate-D-alanyl-D-alanine ligase activity"/>
    <property type="evidence" value="ECO:0007669"/>
    <property type="project" value="RHEA"/>
</dbReference>
<dbReference type="AlphaFoldDB" id="A0A2T0BGA5"/>
<evidence type="ECO:0000313" key="16">
    <source>
        <dbReference type="Proteomes" id="UP000239471"/>
    </source>
</evidence>
<dbReference type="Pfam" id="PF08245">
    <property type="entry name" value="Mur_ligase_M"/>
    <property type="match status" value="1"/>
</dbReference>
<evidence type="ECO:0000259" key="14">
    <source>
        <dbReference type="Pfam" id="PF08245"/>
    </source>
</evidence>
<dbReference type="InterPro" id="IPR051046">
    <property type="entry name" value="MurCDEF_CellWall_CoF430Synth"/>
</dbReference>
<dbReference type="Gene3D" id="3.40.1390.10">
    <property type="entry name" value="MurE/MurF, N-terminal domain"/>
    <property type="match status" value="1"/>
</dbReference>
<dbReference type="PANTHER" id="PTHR43024">
    <property type="entry name" value="UDP-N-ACETYLMURAMOYL-TRIPEPTIDE--D-ALANYL-D-ALANINE LIGASE"/>
    <property type="match status" value="1"/>
</dbReference>
<reference evidence="15 16" key="1">
    <citation type="submission" date="2018-03" db="EMBL/GenBank/DDBJ databases">
        <title>Genome sequence of Clostridium vincentii DSM 10228.</title>
        <authorList>
            <person name="Poehlein A."/>
            <person name="Daniel R."/>
        </authorList>
    </citation>
    <scope>NUCLEOTIDE SEQUENCE [LARGE SCALE GENOMIC DNA]</scope>
    <source>
        <strain evidence="15 16">DSM 10228</strain>
    </source>
</reference>
<evidence type="ECO:0000256" key="8">
    <source>
        <dbReference type="ARBA" id="ARBA00023306"/>
    </source>
</evidence>
<dbReference type="SUPFAM" id="SSF53244">
    <property type="entry name" value="MurD-like peptide ligases, peptide-binding domain"/>
    <property type="match status" value="1"/>
</dbReference>
<evidence type="ECO:0000313" key="15">
    <source>
        <dbReference type="EMBL" id="PRR82925.1"/>
    </source>
</evidence>
<keyword evidence="16" id="KW-1185">Reference proteome</keyword>
<dbReference type="SUPFAM" id="SSF53623">
    <property type="entry name" value="MurD-like peptide ligases, catalytic domain"/>
    <property type="match status" value="1"/>
</dbReference>
<evidence type="ECO:0000256" key="3">
    <source>
        <dbReference type="ARBA" id="ARBA00022618"/>
    </source>
</evidence>
<keyword evidence="8 10" id="KW-0131">Cell cycle</keyword>
<comment type="catalytic activity">
    <reaction evidence="10 11">
        <text>D-alanyl-D-alanine + UDP-N-acetyl-alpha-D-muramoyl-L-alanyl-gamma-D-glutamyl-meso-2,6-diaminopimelate + ATP = UDP-N-acetyl-alpha-D-muramoyl-L-alanyl-gamma-D-glutamyl-meso-2,6-diaminopimeloyl-D-alanyl-D-alanine + ADP + phosphate + H(+)</text>
        <dbReference type="Rhea" id="RHEA:28374"/>
        <dbReference type="ChEBI" id="CHEBI:15378"/>
        <dbReference type="ChEBI" id="CHEBI:30616"/>
        <dbReference type="ChEBI" id="CHEBI:43474"/>
        <dbReference type="ChEBI" id="CHEBI:57822"/>
        <dbReference type="ChEBI" id="CHEBI:61386"/>
        <dbReference type="ChEBI" id="CHEBI:83905"/>
        <dbReference type="ChEBI" id="CHEBI:456216"/>
        <dbReference type="EC" id="6.3.2.10"/>
    </reaction>
</comment>
<feature type="domain" description="Mur ligase N-terminal catalytic" evidence="12">
    <location>
        <begin position="46"/>
        <end position="109"/>
    </location>
</feature>
<dbReference type="GO" id="GO:0005524">
    <property type="term" value="F:ATP binding"/>
    <property type="evidence" value="ECO:0007669"/>
    <property type="project" value="UniProtKB-UniRule"/>
</dbReference>
<dbReference type="GO" id="GO:0008360">
    <property type="term" value="P:regulation of cell shape"/>
    <property type="evidence" value="ECO:0007669"/>
    <property type="project" value="UniProtKB-KW"/>
</dbReference>
<keyword evidence="2 10" id="KW-0436">Ligase</keyword>
<keyword evidence="7 10" id="KW-0573">Peptidoglycan synthesis</keyword>
<dbReference type="InterPro" id="IPR036565">
    <property type="entry name" value="Mur-like_cat_sf"/>
</dbReference>
<dbReference type="UniPathway" id="UPA00219"/>
<sequence length="469" mass="52498">MQNSNIPHIIEIINEERVKKLELTFKELVKGLEGKVIVEGDNKSFNNICTDTRKIKNNNVFLALKGDNFNGNLYACEAINKGASIAIVDEIHFNKDEIQGTVIKVKNTYISLLKLAKFYREKLGIKVVGITGSTGKTSTKDLVSALLSYKYKVFKTKGNFNNHIGLPLMILSLDESIEVAVLEMGMSNPGEIHALADCARPDIAIITNIGLSHIENLKTKENILKAKMEITDFFTKDNVLIVNYEDEYLEKMKEESFKIIKTGYGGTCRFSAGNIILEEQTTSFILKDSNEKQEFTLPMIGTHNVLNALLGIAAARHLGVNYSEMKKGLKNIEATSMRLEVIKSNDMTIINDCYNASPDSMKAALDVLKNYKGGRKIAILGTMRELGDESSKAHRDTGEYAQDKADFLVTTGEFKEDYKIGFNKEQVKIYETKKDLIGDLCNFTKKDDVILVKASRGIRFEEIVNKLVN</sequence>
<comment type="caution">
    <text evidence="15">The sequence shown here is derived from an EMBL/GenBank/DDBJ whole genome shotgun (WGS) entry which is preliminary data.</text>
</comment>
<accession>A0A2T0BGA5</accession>
<dbReference type="SUPFAM" id="SSF63418">
    <property type="entry name" value="MurE/MurF N-terminal domain"/>
    <property type="match status" value="1"/>
</dbReference>
<gene>
    <name evidence="10 15" type="primary">murF</name>
    <name evidence="15" type="ORF">CLVI_13680</name>
</gene>
<dbReference type="InterPro" id="IPR013221">
    <property type="entry name" value="Mur_ligase_cen"/>
</dbReference>
<evidence type="ECO:0000256" key="2">
    <source>
        <dbReference type="ARBA" id="ARBA00022598"/>
    </source>
</evidence>
<dbReference type="GO" id="GO:0047480">
    <property type="term" value="F:UDP-N-acetylmuramoyl-tripeptide-D-alanyl-D-alanine ligase activity"/>
    <property type="evidence" value="ECO:0007669"/>
    <property type="project" value="UniProtKB-UniRule"/>
</dbReference>
<dbReference type="InterPro" id="IPR004101">
    <property type="entry name" value="Mur_ligase_C"/>
</dbReference>
<dbReference type="EC" id="6.3.2.10" evidence="10 11"/>
<dbReference type="InterPro" id="IPR036615">
    <property type="entry name" value="Mur_ligase_C_dom_sf"/>
</dbReference>
<comment type="similarity">
    <text evidence="10">Belongs to the MurCDEF family. MurF subfamily.</text>
</comment>
<keyword evidence="4 10" id="KW-0547">Nucleotide-binding</keyword>
<evidence type="ECO:0000256" key="4">
    <source>
        <dbReference type="ARBA" id="ARBA00022741"/>
    </source>
</evidence>
<dbReference type="InterPro" id="IPR000713">
    <property type="entry name" value="Mur_ligase_N"/>
</dbReference>
<proteinExistence type="inferred from homology"/>
<evidence type="ECO:0000256" key="7">
    <source>
        <dbReference type="ARBA" id="ARBA00022984"/>
    </source>
</evidence>
<dbReference type="Gene3D" id="3.90.190.20">
    <property type="entry name" value="Mur ligase, C-terminal domain"/>
    <property type="match status" value="1"/>
</dbReference>
<comment type="pathway">
    <text evidence="10 11">Cell wall biogenesis; peptidoglycan biosynthesis.</text>
</comment>
<dbReference type="InterPro" id="IPR005863">
    <property type="entry name" value="UDP-N-AcMur_synth"/>
</dbReference>
<dbReference type="NCBIfam" id="TIGR01143">
    <property type="entry name" value="murF"/>
    <property type="match status" value="1"/>
</dbReference>
<dbReference type="Gene3D" id="3.40.1190.10">
    <property type="entry name" value="Mur-like, catalytic domain"/>
    <property type="match status" value="1"/>
</dbReference>